<evidence type="ECO:0000313" key="3">
    <source>
        <dbReference type="Proteomes" id="UP000016944"/>
    </source>
</evidence>
<name>U4PRD1_9HYPH</name>
<proteinExistence type="predicted"/>
<protein>
    <submittedName>
        <fullName evidence="2">Uncharacterized protein</fullName>
    </submittedName>
</protein>
<feature type="region of interest" description="Disordered" evidence="1">
    <location>
        <begin position="36"/>
        <end position="64"/>
    </location>
</feature>
<accession>U4PRD1</accession>
<evidence type="ECO:0000313" key="2">
    <source>
        <dbReference type="EMBL" id="CDI07707.1"/>
    </source>
</evidence>
<dbReference type="EMBL" id="HG518322">
    <property type="protein sequence ID" value="CDI07707.1"/>
    <property type="molecule type" value="Genomic_DNA"/>
</dbReference>
<evidence type="ECO:0000256" key="1">
    <source>
        <dbReference type="SAM" id="MobiDB-lite"/>
    </source>
</evidence>
<dbReference type="KEGG" id="rir:BN877_I0793"/>
<dbReference type="AlphaFoldDB" id="U4PRD1"/>
<reference evidence="2 3" key="1">
    <citation type="journal article" date="2013" name="Genome Announc.">
        <title>Complete Genome Sequence of the Sesbania Symbiont and Rice Growth-Promoting Endophyte Rhizobium sp. Strain IRBG74.</title>
        <authorList>
            <person name="Crook M.B."/>
            <person name="Mitra S."/>
            <person name="Ane J.M."/>
            <person name="Sadowsky M.J."/>
            <person name="Gyaneshwar P."/>
        </authorList>
    </citation>
    <scope>NUCLEOTIDE SEQUENCE [LARGE SCALE GENOMIC DNA]</scope>
    <source>
        <strain evidence="2 3">IRBG74</strain>
    </source>
</reference>
<feature type="compositionally biased region" description="Basic and acidic residues" evidence="1">
    <location>
        <begin position="36"/>
        <end position="54"/>
    </location>
</feature>
<sequence>MTVASPEFQGHRRDQLIAIKKEARCISSNEPLFGRLAERPRANSPFAHERRMNERPSAPPRNNP</sequence>
<dbReference type="Proteomes" id="UP000016944">
    <property type="component" value="Chromosome I"/>
</dbReference>
<gene>
    <name evidence="2" type="ORF">BN877_I0793</name>
</gene>
<organism evidence="2 3">
    <name type="scientific">Agrobacterium pusense</name>
    <dbReference type="NCBI Taxonomy" id="648995"/>
    <lineage>
        <taxon>Bacteria</taxon>
        <taxon>Pseudomonadati</taxon>
        <taxon>Pseudomonadota</taxon>
        <taxon>Alphaproteobacteria</taxon>
        <taxon>Hyphomicrobiales</taxon>
        <taxon>Rhizobiaceae</taxon>
        <taxon>Rhizobium/Agrobacterium group</taxon>
        <taxon>Agrobacterium</taxon>
    </lineage>
</organism>
<dbReference type="HOGENOM" id="CLU_2864795_0_0_5"/>